<name>A0A0A9H616_ARUDO</name>
<organism evidence="1">
    <name type="scientific">Arundo donax</name>
    <name type="common">Giant reed</name>
    <name type="synonym">Donax arundinaceus</name>
    <dbReference type="NCBI Taxonomy" id="35708"/>
    <lineage>
        <taxon>Eukaryota</taxon>
        <taxon>Viridiplantae</taxon>
        <taxon>Streptophyta</taxon>
        <taxon>Embryophyta</taxon>
        <taxon>Tracheophyta</taxon>
        <taxon>Spermatophyta</taxon>
        <taxon>Magnoliopsida</taxon>
        <taxon>Liliopsida</taxon>
        <taxon>Poales</taxon>
        <taxon>Poaceae</taxon>
        <taxon>PACMAD clade</taxon>
        <taxon>Arundinoideae</taxon>
        <taxon>Arundineae</taxon>
        <taxon>Arundo</taxon>
    </lineage>
</organism>
<dbReference type="AlphaFoldDB" id="A0A0A9H616"/>
<accession>A0A0A9H616</accession>
<reference evidence="1" key="2">
    <citation type="journal article" date="2015" name="Data Brief">
        <title>Shoot transcriptome of the giant reed, Arundo donax.</title>
        <authorList>
            <person name="Barrero R.A."/>
            <person name="Guerrero F.D."/>
            <person name="Moolhuijzen P."/>
            <person name="Goolsby J.A."/>
            <person name="Tidwell J."/>
            <person name="Bellgard S.E."/>
            <person name="Bellgard M.I."/>
        </authorList>
    </citation>
    <scope>NUCLEOTIDE SEQUENCE</scope>
    <source>
        <tissue evidence="1">Shoot tissue taken approximately 20 cm above the soil surface</tissue>
    </source>
</reference>
<sequence>MMNSVDCGSYKSSCTLAVCCRNSPSNSSCLEESICSFSSFDLRSGRDEAVFTA</sequence>
<reference evidence="1" key="1">
    <citation type="submission" date="2014-09" db="EMBL/GenBank/DDBJ databases">
        <authorList>
            <person name="Magalhaes I.L.F."/>
            <person name="Oliveira U."/>
            <person name="Santos F.R."/>
            <person name="Vidigal T.H.D.A."/>
            <person name="Brescovit A.D."/>
            <person name="Santos A.J."/>
        </authorList>
    </citation>
    <scope>NUCLEOTIDE SEQUENCE</scope>
    <source>
        <tissue evidence="1">Shoot tissue taken approximately 20 cm above the soil surface</tissue>
    </source>
</reference>
<proteinExistence type="predicted"/>
<evidence type="ECO:0000313" key="1">
    <source>
        <dbReference type="EMBL" id="JAE31244.1"/>
    </source>
</evidence>
<protein>
    <submittedName>
        <fullName evidence="1">Uncharacterized protein</fullName>
    </submittedName>
</protein>
<dbReference type="EMBL" id="GBRH01166652">
    <property type="protein sequence ID" value="JAE31244.1"/>
    <property type="molecule type" value="Transcribed_RNA"/>
</dbReference>